<dbReference type="SUPFAM" id="SSF53335">
    <property type="entry name" value="S-adenosyl-L-methionine-dependent methyltransferases"/>
    <property type="match status" value="1"/>
</dbReference>
<organism evidence="2 3">
    <name type="scientific">Candidatus Paracaedimonas acanthamoebae</name>
    <dbReference type="NCBI Taxonomy" id="244581"/>
    <lineage>
        <taxon>Bacteria</taxon>
        <taxon>Pseudomonadati</taxon>
        <taxon>Pseudomonadota</taxon>
        <taxon>Alphaproteobacteria</taxon>
        <taxon>Holosporales</taxon>
        <taxon>Caedimonadaceae</taxon>
        <taxon>Candidatus Paracaedimonas</taxon>
    </lineage>
</organism>
<evidence type="ECO:0000313" key="2">
    <source>
        <dbReference type="EMBL" id="MBN9412627.1"/>
    </source>
</evidence>
<protein>
    <submittedName>
        <fullName evidence="2">Class I SAM-dependent methyltransferase</fullName>
    </submittedName>
</protein>
<feature type="domain" description="Methyltransferase type 11" evidence="1">
    <location>
        <begin position="138"/>
        <end position="224"/>
    </location>
</feature>
<gene>
    <name evidence="2" type="ORF">J0H12_01700</name>
</gene>
<reference evidence="2" key="1">
    <citation type="submission" date="2021-02" db="EMBL/GenBank/DDBJ databases">
        <title>Thiocyanate and organic carbon inputs drive convergent selection for specific autotrophic Afipia and Thiobacillus strains within complex microbiomes.</title>
        <authorList>
            <person name="Huddy R.J."/>
            <person name="Sachdeva R."/>
            <person name="Kadzinga F."/>
            <person name="Kantor R.S."/>
            <person name="Harrison S.T.L."/>
            <person name="Banfield J.F."/>
        </authorList>
    </citation>
    <scope>NUCLEOTIDE SEQUENCE</scope>
    <source>
        <strain evidence="2">SCN18_10_11_15_R4_P_38_20</strain>
    </source>
</reference>
<proteinExistence type="predicted"/>
<name>A0A8J7TTW9_9PROT</name>
<evidence type="ECO:0000259" key="1">
    <source>
        <dbReference type="Pfam" id="PF08241"/>
    </source>
</evidence>
<accession>A0A8J7TTW9</accession>
<evidence type="ECO:0000313" key="3">
    <source>
        <dbReference type="Proteomes" id="UP000664414"/>
    </source>
</evidence>
<dbReference type="GO" id="GO:0008757">
    <property type="term" value="F:S-adenosylmethionine-dependent methyltransferase activity"/>
    <property type="evidence" value="ECO:0007669"/>
    <property type="project" value="InterPro"/>
</dbReference>
<dbReference type="InterPro" id="IPR029063">
    <property type="entry name" value="SAM-dependent_MTases_sf"/>
</dbReference>
<dbReference type="InterPro" id="IPR013216">
    <property type="entry name" value="Methyltransf_11"/>
</dbReference>
<dbReference type="Gene3D" id="3.40.50.150">
    <property type="entry name" value="Vaccinia Virus protein VP39"/>
    <property type="match status" value="1"/>
</dbReference>
<comment type="caution">
    <text evidence="2">The sequence shown here is derived from an EMBL/GenBank/DDBJ whole genome shotgun (WGS) entry which is preliminary data.</text>
</comment>
<dbReference type="GO" id="GO:0032259">
    <property type="term" value="P:methylation"/>
    <property type="evidence" value="ECO:0007669"/>
    <property type="project" value="UniProtKB-KW"/>
</dbReference>
<dbReference type="EMBL" id="JAFKGL010000011">
    <property type="protein sequence ID" value="MBN9412627.1"/>
    <property type="molecule type" value="Genomic_DNA"/>
</dbReference>
<keyword evidence="2" id="KW-0489">Methyltransferase</keyword>
<dbReference type="Proteomes" id="UP000664414">
    <property type="component" value="Unassembled WGS sequence"/>
</dbReference>
<dbReference type="CDD" id="cd02440">
    <property type="entry name" value="AdoMet_MTases"/>
    <property type="match status" value="1"/>
</dbReference>
<sequence>MIRKINLFFKEKLEKFIAEHIHQSMVPTNKKLNEIDNTLNKMSITQDILFDIIVNQNTGIQGFREPVTVPPSDFYTLQQQKDILESNFSVAYKYWEQASQAAEIEYSGAPDGSCSSQNNHVAVLFKYFCRQFLKGKVLDIGCGSLDIPVYLQDYPLNFIAGIDPFLPLKPHPFIFHQGFSEFIPWGDDYFDSIVIATSLDHVLSLDMALTEIKRVLKPGGTLIIWVAFVQGALPYNPLDPALKPVDLFHLFHFDKEWYESLLAQYFIQKHMLKIDAESFFYVYSK</sequence>
<dbReference type="Pfam" id="PF08241">
    <property type="entry name" value="Methyltransf_11"/>
    <property type="match status" value="1"/>
</dbReference>
<keyword evidence="2" id="KW-0808">Transferase</keyword>
<dbReference type="AlphaFoldDB" id="A0A8J7TTW9"/>